<dbReference type="SUPFAM" id="SSF55729">
    <property type="entry name" value="Acyl-CoA N-acyltransferases (Nat)"/>
    <property type="match status" value="1"/>
</dbReference>
<dbReference type="GO" id="GO:0016747">
    <property type="term" value="F:acyltransferase activity, transferring groups other than amino-acyl groups"/>
    <property type="evidence" value="ECO:0007669"/>
    <property type="project" value="InterPro"/>
</dbReference>
<keyword evidence="3" id="KW-1185">Reference proteome</keyword>
<organism evidence="2 3">
    <name type="scientific">Canariomyces notabilis</name>
    <dbReference type="NCBI Taxonomy" id="2074819"/>
    <lineage>
        <taxon>Eukaryota</taxon>
        <taxon>Fungi</taxon>
        <taxon>Dikarya</taxon>
        <taxon>Ascomycota</taxon>
        <taxon>Pezizomycotina</taxon>
        <taxon>Sordariomycetes</taxon>
        <taxon>Sordariomycetidae</taxon>
        <taxon>Sordariales</taxon>
        <taxon>Chaetomiaceae</taxon>
        <taxon>Canariomyces</taxon>
    </lineage>
</organism>
<reference evidence="2" key="1">
    <citation type="journal article" date="2023" name="Mol. Phylogenet. Evol.">
        <title>Genome-scale phylogeny and comparative genomics of the fungal order Sordariales.</title>
        <authorList>
            <person name="Hensen N."/>
            <person name="Bonometti L."/>
            <person name="Westerberg I."/>
            <person name="Brannstrom I.O."/>
            <person name="Guillou S."/>
            <person name="Cros-Aarteil S."/>
            <person name="Calhoun S."/>
            <person name="Haridas S."/>
            <person name="Kuo A."/>
            <person name="Mondo S."/>
            <person name="Pangilinan J."/>
            <person name="Riley R."/>
            <person name="LaButti K."/>
            <person name="Andreopoulos B."/>
            <person name="Lipzen A."/>
            <person name="Chen C."/>
            <person name="Yan M."/>
            <person name="Daum C."/>
            <person name="Ng V."/>
            <person name="Clum A."/>
            <person name="Steindorff A."/>
            <person name="Ohm R.A."/>
            <person name="Martin F."/>
            <person name="Silar P."/>
            <person name="Natvig D.O."/>
            <person name="Lalanne C."/>
            <person name="Gautier V."/>
            <person name="Ament-Velasquez S.L."/>
            <person name="Kruys A."/>
            <person name="Hutchinson M.I."/>
            <person name="Powell A.J."/>
            <person name="Barry K."/>
            <person name="Miller A.N."/>
            <person name="Grigoriev I.V."/>
            <person name="Debuchy R."/>
            <person name="Gladieux P."/>
            <person name="Hiltunen Thoren M."/>
            <person name="Johannesson H."/>
        </authorList>
    </citation>
    <scope>NUCLEOTIDE SEQUENCE</scope>
    <source>
        <strain evidence="2">CBS 508.74</strain>
    </source>
</reference>
<dbReference type="PROSITE" id="PS51186">
    <property type="entry name" value="GNAT"/>
    <property type="match status" value="1"/>
</dbReference>
<dbReference type="Proteomes" id="UP001302812">
    <property type="component" value="Unassembled WGS sequence"/>
</dbReference>
<proteinExistence type="predicted"/>
<reference evidence="2" key="2">
    <citation type="submission" date="2023-05" db="EMBL/GenBank/DDBJ databases">
        <authorList>
            <consortium name="Lawrence Berkeley National Laboratory"/>
            <person name="Steindorff A."/>
            <person name="Hensen N."/>
            <person name="Bonometti L."/>
            <person name="Westerberg I."/>
            <person name="Brannstrom I.O."/>
            <person name="Guillou S."/>
            <person name="Cros-Aarteil S."/>
            <person name="Calhoun S."/>
            <person name="Haridas S."/>
            <person name="Kuo A."/>
            <person name="Mondo S."/>
            <person name="Pangilinan J."/>
            <person name="Riley R."/>
            <person name="Labutti K."/>
            <person name="Andreopoulos B."/>
            <person name="Lipzen A."/>
            <person name="Chen C."/>
            <person name="Yanf M."/>
            <person name="Daum C."/>
            <person name="Ng V."/>
            <person name="Clum A."/>
            <person name="Ohm R."/>
            <person name="Martin F."/>
            <person name="Silar P."/>
            <person name="Natvig D."/>
            <person name="Lalanne C."/>
            <person name="Gautier V."/>
            <person name="Ament-Velasquez S.L."/>
            <person name="Kruys A."/>
            <person name="Hutchinson M.I."/>
            <person name="Powell A.J."/>
            <person name="Barry K."/>
            <person name="Miller A.N."/>
            <person name="Grigoriev I.V."/>
            <person name="Debuchy R."/>
            <person name="Gladieux P."/>
            <person name="Thoren M.H."/>
            <person name="Johannesson H."/>
        </authorList>
    </citation>
    <scope>NUCLEOTIDE SEQUENCE</scope>
    <source>
        <strain evidence="2">CBS 508.74</strain>
    </source>
</reference>
<dbReference type="Gene3D" id="3.40.630.30">
    <property type="match status" value="1"/>
</dbReference>
<evidence type="ECO:0000313" key="2">
    <source>
        <dbReference type="EMBL" id="KAK4111694.1"/>
    </source>
</evidence>
<dbReference type="EMBL" id="MU853345">
    <property type="protein sequence ID" value="KAK4111694.1"/>
    <property type="molecule type" value="Genomic_DNA"/>
</dbReference>
<dbReference type="CDD" id="cd04301">
    <property type="entry name" value="NAT_SF"/>
    <property type="match status" value="1"/>
</dbReference>
<dbReference type="InterPro" id="IPR052523">
    <property type="entry name" value="Trichothecene_AcTrans"/>
</dbReference>
<evidence type="ECO:0000259" key="1">
    <source>
        <dbReference type="PROSITE" id="PS51186"/>
    </source>
</evidence>
<feature type="domain" description="N-acetyltransferase" evidence="1">
    <location>
        <begin position="150"/>
        <end position="234"/>
    </location>
</feature>
<dbReference type="GeneID" id="89941001"/>
<protein>
    <recommendedName>
        <fullName evidence="1">N-acetyltransferase domain-containing protein</fullName>
    </recommendedName>
</protein>
<dbReference type="InterPro" id="IPR000182">
    <property type="entry name" value="GNAT_dom"/>
</dbReference>
<dbReference type="RefSeq" id="XP_064669264.1">
    <property type="nucleotide sequence ID" value="XM_064816876.1"/>
</dbReference>
<evidence type="ECO:0000313" key="3">
    <source>
        <dbReference type="Proteomes" id="UP001302812"/>
    </source>
</evidence>
<sequence>MALAMPPCNCISRPGAEERPRDIETVFMDDVDHLARFVDYPASESGPLFRSMFPRPDIDFSEQQKAEIIEWHADGIKEAITGGRTHLRKIRHSDGIVVGLAGWVLERCPKEQATSNKNKTTTEIAKVGGKQKFKNWTGSLEPLKKERQRAIGHLDIVCRITIMSVCPEYQRQGLGSILMQHICEDMDRLGRHGYVLASPVGVKLYSKFGFEAVGQVDTPYGPITSMLRGRQPRPSLRA</sequence>
<dbReference type="InterPro" id="IPR016181">
    <property type="entry name" value="Acyl_CoA_acyltransferase"/>
</dbReference>
<dbReference type="PANTHER" id="PTHR42791:SF1">
    <property type="entry name" value="N-ACETYLTRANSFERASE DOMAIN-CONTAINING PROTEIN"/>
    <property type="match status" value="1"/>
</dbReference>
<dbReference type="AlphaFoldDB" id="A0AAN6TC84"/>
<comment type="caution">
    <text evidence="2">The sequence shown here is derived from an EMBL/GenBank/DDBJ whole genome shotgun (WGS) entry which is preliminary data.</text>
</comment>
<gene>
    <name evidence="2" type="ORF">N656DRAFT_790309</name>
</gene>
<dbReference type="Pfam" id="PF13508">
    <property type="entry name" value="Acetyltransf_7"/>
    <property type="match status" value="1"/>
</dbReference>
<accession>A0AAN6TC84</accession>
<dbReference type="PANTHER" id="PTHR42791">
    <property type="entry name" value="GNAT FAMILY ACETYLTRANSFERASE"/>
    <property type="match status" value="1"/>
</dbReference>
<name>A0AAN6TC84_9PEZI</name>